<dbReference type="InterPro" id="IPR011010">
    <property type="entry name" value="DNA_brk_join_enz"/>
</dbReference>
<comment type="caution">
    <text evidence="6">The sequence shown here is derived from an EMBL/GenBank/DDBJ whole genome shotgun (WGS) entry which is preliminary data.</text>
</comment>
<dbReference type="PROSITE" id="PS51898">
    <property type="entry name" value="TYR_RECOMBINASE"/>
    <property type="match status" value="1"/>
</dbReference>
<evidence type="ECO:0000259" key="5">
    <source>
        <dbReference type="PROSITE" id="PS51900"/>
    </source>
</evidence>
<dbReference type="PROSITE" id="PS51900">
    <property type="entry name" value="CB"/>
    <property type="match status" value="1"/>
</dbReference>
<evidence type="ECO:0000256" key="1">
    <source>
        <dbReference type="ARBA" id="ARBA00023125"/>
    </source>
</evidence>
<dbReference type="AlphaFoldDB" id="A0A2M7U4D7"/>
<protein>
    <recommendedName>
        <fullName evidence="8">Tyr recombinase domain-containing protein</fullName>
    </recommendedName>
</protein>
<dbReference type="GO" id="GO:0003677">
    <property type="term" value="F:DNA binding"/>
    <property type="evidence" value="ECO:0007669"/>
    <property type="project" value="UniProtKB-UniRule"/>
</dbReference>
<dbReference type="InterPro" id="IPR013762">
    <property type="entry name" value="Integrase-like_cat_sf"/>
</dbReference>
<dbReference type="Gene3D" id="1.10.443.10">
    <property type="entry name" value="Intergrase catalytic core"/>
    <property type="match status" value="1"/>
</dbReference>
<dbReference type="InterPro" id="IPR002104">
    <property type="entry name" value="Integrase_catalytic"/>
</dbReference>
<keyword evidence="2" id="KW-0233">DNA recombination</keyword>
<dbReference type="PANTHER" id="PTHR30349:SF81">
    <property type="entry name" value="TYROSINE RECOMBINASE XERC"/>
    <property type="match status" value="1"/>
</dbReference>
<dbReference type="Pfam" id="PF00589">
    <property type="entry name" value="Phage_integrase"/>
    <property type="match status" value="1"/>
</dbReference>
<dbReference type="GO" id="GO:0006310">
    <property type="term" value="P:DNA recombination"/>
    <property type="evidence" value="ECO:0007669"/>
    <property type="project" value="UniProtKB-KW"/>
</dbReference>
<dbReference type="GO" id="GO:0015074">
    <property type="term" value="P:DNA integration"/>
    <property type="evidence" value="ECO:0007669"/>
    <property type="project" value="InterPro"/>
</dbReference>
<name>A0A2M7U4D7_9BACT</name>
<dbReference type="EMBL" id="PFOD01000045">
    <property type="protein sequence ID" value="PIZ65529.1"/>
    <property type="molecule type" value="Genomic_DNA"/>
</dbReference>
<proteinExistence type="predicted"/>
<organism evidence="6 7">
    <name type="scientific">Candidatus Roizmanbacteria bacterium CG_4_10_14_0_2_um_filter_36_9</name>
    <dbReference type="NCBI Taxonomy" id="1974823"/>
    <lineage>
        <taxon>Bacteria</taxon>
        <taxon>Candidatus Roizmaniibacteriota</taxon>
    </lineage>
</organism>
<feature type="domain" description="Core-binding (CB)" evidence="5">
    <location>
        <begin position="1"/>
        <end position="24"/>
    </location>
</feature>
<evidence type="ECO:0008006" key="8">
    <source>
        <dbReference type="Google" id="ProtNLM"/>
    </source>
</evidence>
<evidence type="ECO:0000256" key="2">
    <source>
        <dbReference type="ARBA" id="ARBA00023172"/>
    </source>
</evidence>
<reference evidence="7" key="1">
    <citation type="submission" date="2017-09" db="EMBL/GenBank/DDBJ databases">
        <title>Depth-based differentiation of microbial function through sediment-hosted aquifers and enrichment of novel symbionts in the deep terrestrial subsurface.</title>
        <authorList>
            <person name="Probst A.J."/>
            <person name="Ladd B."/>
            <person name="Jarett J.K."/>
            <person name="Geller-Mcgrath D.E."/>
            <person name="Sieber C.M.K."/>
            <person name="Emerson J.B."/>
            <person name="Anantharaman K."/>
            <person name="Thomas B.C."/>
            <person name="Malmstrom R."/>
            <person name="Stieglmeier M."/>
            <person name="Klingl A."/>
            <person name="Woyke T."/>
            <person name="Ryan C.M."/>
            <person name="Banfield J.F."/>
        </authorList>
    </citation>
    <scope>NUCLEOTIDE SEQUENCE [LARGE SCALE GENOMIC DNA]</scope>
</reference>
<evidence type="ECO:0000259" key="4">
    <source>
        <dbReference type="PROSITE" id="PS51898"/>
    </source>
</evidence>
<dbReference type="SUPFAM" id="SSF56349">
    <property type="entry name" value="DNA breaking-rejoining enzymes"/>
    <property type="match status" value="1"/>
</dbReference>
<dbReference type="InterPro" id="IPR044068">
    <property type="entry name" value="CB"/>
</dbReference>
<evidence type="ECO:0000313" key="6">
    <source>
        <dbReference type="EMBL" id="PIZ65529.1"/>
    </source>
</evidence>
<gene>
    <name evidence="6" type="ORF">COY14_02110</name>
</gene>
<feature type="domain" description="Tyr recombinase" evidence="4">
    <location>
        <begin position="44"/>
        <end position="231"/>
    </location>
</feature>
<feature type="non-terminal residue" evidence="6">
    <location>
        <position position="1"/>
    </location>
</feature>
<keyword evidence="1 3" id="KW-0238">DNA-binding</keyword>
<dbReference type="Proteomes" id="UP000230027">
    <property type="component" value="Unassembled WGS sequence"/>
</dbReference>
<accession>A0A2M7U4D7</accession>
<dbReference type="InterPro" id="IPR050090">
    <property type="entry name" value="Tyrosine_recombinase_XerCD"/>
</dbReference>
<dbReference type="PANTHER" id="PTHR30349">
    <property type="entry name" value="PHAGE INTEGRASE-RELATED"/>
    <property type="match status" value="1"/>
</dbReference>
<sequence>QAKLSSYSINRILSALRSYLKFLNDVDYQSPITADAIKLLKTEKKNSQVPEMHELIKLIEAPETFEQNQAIKLRNRAMLETLFATGMRISELLSLKRDQLDLSGRIYIMGKGKKQRFVYLTPRAIIHLQHYLKIRHDDSEFMFIPYRGRNNPDKHKRISPNYLQYKIKKYRELLGINVPVSAHSIRHSFATYLAENGANPAAIQILLGHESLETTTRYVHASDRYAEKMHTKFHPLRK</sequence>
<evidence type="ECO:0000313" key="7">
    <source>
        <dbReference type="Proteomes" id="UP000230027"/>
    </source>
</evidence>
<evidence type="ECO:0000256" key="3">
    <source>
        <dbReference type="PROSITE-ProRule" id="PRU01248"/>
    </source>
</evidence>